<feature type="domain" description="Mur ligase N-terminal catalytic" evidence="11">
    <location>
        <begin position="12"/>
        <end position="57"/>
    </location>
</feature>
<feature type="domain" description="Mur ligase C-terminal" evidence="12">
    <location>
        <begin position="297"/>
        <end position="374"/>
    </location>
</feature>
<dbReference type="NCBIfam" id="TIGR01143">
    <property type="entry name" value="murF"/>
    <property type="match status" value="1"/>
</dbReference>
<comment type="pathway">
    <text evidence="10">Cell wall biogenesis; peptidoglycan biosynthesis.</text>
</comment>
<keyword evidence="8 10" id="KW-0131">Cell cycle</keyword>
<evidence type="ECO:0000259" key="12">
    <source>
        <dbReference type="Pfam" id="PF02875"/>
    </source>
</evidence>
<evidence type="ECO:0000313" key="14">
    <source>
        <dbReference type="EMBL" id="CBL80565.1"/>
    </source>
</evidence>
<evidence type="ECO:0000256" key="7">
    <source>
        <dbReference type="ARBA" id="ARBA00022984"/>
    </source>
</evidence>
<proteinExistence type="predicted"/>
<dbReference type="InterPro" id="IPR035911">
    <property type="entry name" value="MurE/MurF_N"/>
</dbReference>
<dbReference type="SUPFAM" id="SSF53244">
    <property type="entry name" value="MurD-like peptide ligases, peptide-binding domain"/>
    <property type="match status" value="1"/>
</dbReference>
<evidence type="ECO:0000256" key="9">
    <source>
        <dbReference type="ARBA" id="ARBA00023316"/>
    </source>
</evidence>
<evidence type="ECO:0000256" key="2">
    <source>
        <dbReference type="ARBA" id="ARBA00022598"/>
    </source>
</evidence>
<dbReference type="EMBL" id="FQ032803">
    <property type="protein sequence ID" value="CBL80565.1"/>
    <property type="molecule type" value="Genomic_DNA"/>
</dbReference>
<dbReference type="GO" id="GO:0005524">
    <property type="term" value="F:ATP binding"/>
    <property type="evidence" value="ECO:0007669"/>
    <property type="project" value="UniProtKB-KW"/>
</dbReference>
<dbReference type="InterPro" id="IPR004101">
    <property type="entry name" value="Mur_ligase_C"/>
</dbReference>
<evidence type="ECO:0000256" key="5">
    <source>
        <dbReference type="ARBA" id="ARBA00022840"/>
    </source>
</evidence>
<accession>F4MLK4</accession>
<dbReference type="GO" id="GO:0008360">
    <property type="term" value="P:regulation of cell shape"/>
    <property type="evidence" value="ECO:0007669"/>
    <property type="project" value="UniProtKB-KW"/>
</dbReference>
<keyword evidence="4" id="KW-0547">Nucleotide-binding</keyword>
<reference evidence="14" key="2">
    <citation type="journal article" date="2012" name="Environ. Microbiol.">
        <title>Genomic content of uncultured Bacteroidetes from contrasting oceanic provinces in the North Atlantic Ocean.</title>
        <authorList>
            <person name="Gomez-Pereira P.R."/>
            <person name="Schuler M."/>
            <person name="Fuchs B.M."/>
            <person name="Bennke C."/>
            <person name="Teeling H."/>
            <person name="Waldmann J."/>
            <person name="Richter M."/>
            <person name="Barbe V."/>
            <person name="Bataille E."/>
            <person name="Glockner F.O."/>
            <person name="Amann R."/>
        </authorList>
    </citation>
    <scope>NUCLEOTIDE SEQUENCE</scope>
</reference>
<dbReference type="GO" id="GO:0051301">
    <property type="term" value="P:cell division"/>
    <property type="evidence" value="ECO:0007669"/>
    <property type="project" value="UniProtKB-KW"/>
</dbReference>
<dbReference type="InterPro" id="IPR013221">
    <property type="entry name" value="Mur_ligase_cen"/>
</dbReference>
<dbReference type="InterPro" id="IPR051046">
    <property type="entry name" value="MurCDEF_CellWall_CoF430Synth"/>
</dbReference>
<evidence type="ECO:0000256" key="1">
    <source>
        <dbReference type="ARBA" id="ARBA00022490"/>
    </source>
</evidence>
<dbReference type="GO" id="GO:0008766">
    <property type="term" value="F:UDP-N-acetylmuramoylalanyl-D-glutamyl-2,6-diaminopimelate-D-alanyl-D-alanine ligase activity"/>
    <property type="evidence" value="ECO:0007669"/>
    <property type="project" value="RHEA"/>
</dbReference>
<dbReference type="Pfam" id="PF02875">
    <property type="entry name" value="Mur_ligase_C"/>
    <property type="match status" value="1"/>
</dbReference>
<gene>
    <name evidence="14" type="primary">murF</name>
    <name evidence="14" type="ORF">S3_979_0014</name>
</gene>
<dbReference type="InterPro" id="IPR036565">
    <property type="entry name" value="Mur-like_cat_sf"/>
</dbReference>
<dbReference type="Gene3D" id="3.90.190.20">
    <property type="entry name" value="Mur ligase, C-terminal domain"/>
    <property type="match status" value="1"/>
</dbReference>
<dbReference type="InterPro" id="IPR005863">
    <property type="entry name" value="UDP-N-AcMur_synth"/>
</dbReference>
<reference evidence="14" key="1">
    <citation type="submission" date="2010-04" db="EMBL/GenBank/DDBJ databases">
        <authorList>
            <person name="Genoscope - CEA"/>
        </authorList>
    </citation>
    <scope>NUCLEOTIDE SEQUENCE</scope>
</reference>
<dbReference type="InterPro" id="IPR036615">
    <property type="entry name" value="Mur_ligase_C_dom_sf"/>
</dbReference>
<dbReference type="PANTHER" id="PTHR43024">
    <property type="entry name" value="UDP-N-ACETYLMURAMOYL-TRIPEPTIDE--D-ALANYL-D-ALANINE LIGASE"/>
    <property type="match status" value="1"/>
</dbReference>
<evidence type="ECO:0000256" key="6">
    <source>
        <dbReference type="ARBA" id="ARBA00022960"/>
    </source>
</evidence>
<dbReference type="PANTHER" id="PTHR43024:SF1">
    <property type="entry name" value="UDP-N-ACETYLMURAMOYL-TRIPEPTIDE--D-ALANYL-D-ALANINE LIGASE"/>
    <property type="match status" value="1"/>
</dbReference>
<dbReference type="Pfam" id="PF08245">
    <property type="entry name" value="Mur_ligase_M"/>
    <property type="match status" value="1"/>
</dbReference>
<dbReference type="InterPro" id="IPR000713">
    <property type="entry name" value="Mur_ligase_N"/>
</dbReference>
<dbReference type="Gene3D" id="3.40.1390.10">
    <property type="entry name" value="MurE/MurF, N-terminal domain"/>
    <property type="match status" value="1"/>
</dbReference>
<organism evidence="14">
    <name type="scientific">uncultured Flavobacteriia bacterium</name>
    <dbReference type="NCBI Taxonomy" id="212695"/>
    <lineage>
        <taxon>Bacteria</taxon>
        <taxon>Pseudomonadati</taxon>
        <taxon>Bacteroidota</taxon>
        <taxon>Flavobacteriia</taxon>
        <taxon>environmental samples</taxon>
    </lineage>
</organism>
<dbReference type="SUPFAM" id="SSF63418">
    <property type="entry name" value="MurE/MurF N-terminal domain"/>
    <property type="match status" value="1"/>
</dbReference>
<evidence type="ECO:0000256" key="4">
    <source>
        <dbReference type="ARBA" id="ARBA00022741"/>
    </source>
</evidence>
<dbReference type="GO" id="GO:0005737">
    <property type="term" value="C:cytoplasm"/>
    <property type="evidence" value="ECO:0007669"/>
    <property type="project" value="UniProtKB-SubCell"/>
</dbReference>
<dbReference type="EC" id="6.3.2.10" evidence="10"/>
<evidence type="ECO:0000256" key="3">
    <source>
        <dbReference type="ARBA" id="ARBA00022618"/>
    </source>
</evidence>
<dbReference type="GO" id="GO:0047480">
    <property type="term" value="F:UDP-N-acetylmuramoyl-tripeptide-D-alanyl-D-alanine ligase activity"/>
    <property type="evidence" value="ECO:0007669"/>
    <property type="project" value="UniProtKB-EC"/>
</dbReference>
<dbReference type="GO" id="GO:0071555">
    <property type="term" value="P:cell wall organization"/>
    <property type="evidence" value="ECO:0007669"/>
    <property type="project" value="UniProtKB-KW"/>
</dbReference>
<keyword evidence="1" id="KW-0963">Cytoplasm</keyword>
<sequence>MTPFAAFLECGMVTTDTRNIIPGSVFFALKGTNFNGNDFALEALTQGARYAVVDETMDQDIRIIQVSDVLEALQSCAKSWRNHLNIPVFGLTGSNGKTTNKELMHAVLSTKYKTHATFGNLNNHVGVPLTILSMSKDTEIAIIEMGANHQLEIALLASISQPTIGYITNYGKAHMEGFGGLEGIIKGKSELYDFAFEHQTQVMVNFDDSLQSEKTKDHNRFGFGHSKGGVTWKSTSDNEFASIQLETKGNSTSIKSQLSGHFNESNLAAATTLGLHFDVPLKDIKTALEAYVPSMNRVEWRKTQYNAVLMDAYNANPTSMSLSIQNFGKWHTSGLMILGDMYELGKASKVEHEAIVREVISLDMAQNCILIGEHFYDCDFEGLKFKTTKHLIDFWQKKGAPRDASILLKGSRGIALERLLPHL</sequence>
<evidence type="ECO:0000259" key="13">
    <source>
        <dbReference type="Pfam" id="PF08245"/>
    </source>
</evidence>
<comment type="subcellular location">
    <subcellularLocation>
        <location evidence="10">Cytoplasm</location>
    </subcellularLocation>
</comment>
<dbReference type="GO" id="GO:0009252">
    <property type="term" value="P:peptidoglycan biosynthetic process"/>
    <property type="evidence" value="ECO:0007669"/>
    <property type="project" value="UniProtKB-KW"/>
</dbReference>
<evidence type="ECO:0000256" key="10">
    <source>
        <dbReference type="RuleBase" id="RU004136"/>
    </source>
</evidence>
<name>F4MLK4_9BACT</name>
<dbReference type="AlphaFoldDB" id="F4MLK4"/>
<comment type="function">
    <text evidence="10">Involved in cell wall formation. Catalyzes the final step in the synthesis of UDP-N-acetylmuramoyl-pentapeptide, the precursor of murein.</text>
</comment>
<keyword evidence="6 10" id="KW-0133">Cell shape</keyword>
<dbReference type="Pfam" id="PF01225">
    <property type="entry name" value="Mur_ligase"/>
    <property type="match status" value="1"/>
</dbReference>
<comment type="catalytic activity">
    <reaction evidence="10">
        <text>D-alanyl-D-alanine + UDP-N-acetyl-alpha-D-muramoyl-L-alanyl-gamma-D-glutamyl-meso-2,6-diaminopimelate + ATP = UDP-N-acetyl-alpha-D-muramoyl-L-alanyl-gamma-D-glutamyl-meso-2,6-diaminopimeloyl-D-alanyl-D-alanine + ADP + phosphate + H(+)</text>
        <dbReference type="Rhea" id="RHEA:28374"/>
        <dbReference type="ChEBI" id="CHEBI:15378"/>
        <dbReference type="ChEBI" id="CHEBI:30616"/>
        <dbReference type="ChEBI" id="CHEBI:43474"/>
        <dbReference type="ChEBI" id="CHEBI:57822"/>
        <dbReference type="ChEBI" id="CHEBI:61386"/>
        <dbReference type="ChEBI" id="CHEBI:83905"/>
        <dbReference type="ChEBI" id="CHEBI:456216"/>
        <dbReference type="EC" id="6.3.2.10"/>
    </reaction>
</comment>
<protein>
    <recommendedName>
        <fullName evidence="10">UDP-N-acetylmuramoyl-tripeptide--D-alanyl-D-alanine ligase</fullName>
        <ecNumber evidence="10">6.3.2.10</ecNumber>
    </recommendedName>
</protein>
<evidence type="ECO:0000256" key="8">
    <source>
        <dbReference type="ARBA" id="ARBA00023306"/>
    </source>
</evidence>
<feature type="domain" description="Mur ligase central" evidence="13">
    <location>
        <begin position="92"/>
        <end position="273"/>
    </location>
</feature>
<evidence type="ECO:0000259" key="11">
    <source>
        <dbReference type="Pfam" id="PF01225"/>
    </source>
</evidence>
<keyword evidence="3 10" id="KW-0132">Cell division</keyword>
<keyword evidence="2 14" id="KW-0436">Ligase</keyword>
<dbReference type="Gene3D" id="3.40.1190.10">
    <property type="entry name" value="Mur-like, catalytic domain"/>
    <property type="match status" value="1"/>
</dbReference>
<dbReference type="SUPFAM" id="SSF53623">
    <property type="entry name" value="MurD-like peptide ligases, catalytic domain"/>
    <property type="match status" value="1"/>
</dbReference>
<keyword evidence="9 10" id="KW-0961">Cell wall biogenesis/degradation</keyword>
<keyword evidence="5" id="KW-0067">ATP-binding</keyword>
<keyword evidence="7 10" id="KW-0573">Peptidoglycan synthesis</keyword>